<gene>
    <name evidence="2" type="ORF">C8N24_0195</name>
</gene>
<dbReference type="PROSITE" id="PS00109">
    <property type="entry name" value="PROTEIN_KINASE_TYR"/>
    <property type="match status" value="1"/>
</dbReference>
<reference evidence="2 3" key="1">
    <citation type="submission" date="2018-10" db="EMBL/GenBank/DDBJ databases">
        <title>Genomic Encyclopedia of Archaeal and Bacterial Type Strains, Phase II (KMG-II): from individual species to whole genera.</title>
        <authorList>
            <person name="Goeker M."/>
        </authorList>
    </citation>
    <scope>NUCLEOTIDE SEQUENCE [LARGE SCALE GENOMIC DNA]</scope>
    <source>
        <strain evidence="2 3">DSM 14954</strain>
    </source>
</reference>
<dbReference type="AlphaFoldDB" id="A0A660L908"/>
<evidence type="ECO:0000313" key="2">
    <source>
        <dbReference type="EMBL" id="RKQ90393.1"/>
    </source>
</evidence>
<name>A0A660L908_9ACTN</name>
<comment type="caution">
    <text evidence="2">The sequence shown here is derived from an EMBL/GenBank/DDBJ whole genome shotgun (WGS) entry which is preliminary data.</text>
</comment>
<organism evidence="2 3">
    <name type="scientific">Solirubrobacter pauli</name>
    <dbReference type="NCBI Taxonomy" id="166793"/>
    <lineage>
        <taxon>Bacteria</taxon>
        <taxon>Bacillati</taxon>
        <taxon>Actinomycetota</taxon>
        <taxon>Thermoleophilia</taxon>
        <taxon>Solirubrobacterales</taxon>
        <taxon>Solirubrobacteraceae</taxon>
        <taxon>Solirubrobacter</taxon>
    </lineage>
</organism>
<dbReference type="InterPro" id="IPR008266">
    <property type="entry name" value="Tyr_kinase_AS"/>
</dbReference>
<dbReference type="Gene3D" id="3.90.1200.10">
    <property type="match status" value="1"/>
</dbReference>
<dbReference type="Proteomes" id="UP000278962">
    <property type="component" value="Unassembled WGS sequence"/>
</dbReference>
<dbReference type="InterPro" id="IPR011009">
    <property type="entry name" value="Kinase-like_dom_sf"/>
</dbReference>
<sequence>MGEACLPNGPQILRREACVLSALAGSAPVPRLEHMVESDDWVALVLEDVQGSSPRQPWDHAELGQVLSAMAALAATLTPAPIAAPAAAEHWQDEFTGWRQLAASDRAAVTELSPWAGDHVDELARWETSWTDAAHGQTLLHGDLRADNMLLTADGVVFVDWPWACVGAPWVDLVLMLPSVAMQGGGDPEAIVTSHPLTQTIEPDAITSVLAAVTGFFVFGSLQPPPPGIPLLRGFQRAQGLVALNWLRQRLGQADLARN</sequence>
<feature type="domain" description="Aminoglycoside phosphotransferase" evidence="1">
    <location>
        <begin position="13"/>
        <end position="179"/>
    </location>
</feature>
<evidence type="ECO:0000313" key="3">
    <source>
        <dbReference type="Proteomes" id="UP000278962"/>
    </source>
</evidence>
<dbReference type="EMBL" id="RBIL01000001">
    <property type="protein sequence ID" value="RKQ90393.1"/>
    <property type="molecule type" value="Genomic_DNA"/>
</dbReference>
<keyword evidence="2" id="KW-0808">Transferase</keyword>
<keyword evidence="3" id="KW-1185">Reference proteome</keyword>
<dbReference type="InterPro" id="IPR002575">
    <property type="entry name" value="Aminoglycoside_PTrfase"/>
</dbReference>
<evidence type="ECO:0000259" key="1">
    <source>
        <dbReference type="Pfam" id="PF01636"/>
    </source>
</evidence>
<dbReference type="SUPFAM" id="SSF56112">
    <property type="entry name" value="Protein kinase-like (PK-like)"/>
    <property type="match status" value="1"/>
</dbReference>
<proteinExistence type="predicted"/>
<accession>A0A660L908</accession>
<dbReference type="Pfam" id="PF01636">
    <property type="entry name" value="APH"/>
    <property type="match status" value="1"/>
</dbReference>
<dbReference type="GO" id="GO:0004672">
    <property type="term" value="F:protein kinase activity"/>
    <property type="evidence" value="ECO:0007669"/>
    <property type="project" value="InterPro"/>
</dbReference>
<protein>
    <submittedName>
        <fullName evidence="2">Phosphotransferase family enzyme</fullName>
    </submittedName>
</protein>